<dbReference type="EMBL" id="BLAF01000081">
    <property type="protein sequence ID" value="GES26238.1"/>
    <property type="molecule type" value="Genomic_DNA"/>
</dbReference>
<proteinExistence type="predicted"/>
<evidence type="ECO:0000256" key="1">
    <source>
        <dbReference type="SAM" id="MobiDB-lite"/>
    </source>
</evidence>
<dbReference type="SUPFAM" id="SSF48264">
    <property type="entry name" value="Cytochrome P450"/>
    <property type="match status" value="1"/>
</dbReference>
<reference evidence="2 3" key="1">
    <citation type="submission" date="2019-10" db="EMBL/GenBank/DDBJ databases">
        <title>Whole genome shotgun sequence of Acrocarpospora pleiomorpha NBRC 16267.</title>
        <authorList>
            <person name="Ichikawa N."/>
            <person name="Kimura A."/>
            <person name="Kitahashi Y."/>
            <person name="Komaki H."/>
            <person name="Oguchi A."/>
        </authorList>
    </citation>
    <scope>NUCLEOTIDE SEQUENCE [LARGE SCALE GENOMIC DNA]</scope>
    <source>
        <strain evidence="2 3">NBRC 16267</strain>
    </source>
</reference>
<dbReference type="InterPro" id="IPR001128">
    <property type="entry name" value="Cyt_P450"/>
</dbReference>
<name>A0A5M3Y562_9ACTN</name>
<gene>
    <name evidence="2" type="ORF">Aple_091370</name>
</gene>
<evidence type="ECO:0000313" key="2">
    <source>
        <dbReference type="EMBL" id="GES26238.1"/>
    </source>
</evidence>
<sequence>MLPLIGLLVVASLPYWVPGAVVALRMWIFARINGEEGIQVPGELVPVERFRQVYADPAANGRSRGAALSDLFWYWLSPGAEIHQEHLEPGERYDEVARATRRFLSLPTADVTALAVRCAGRAQIRRSVRLRDLMMPVWAEFFYELVFAERCPRHARDLIVANADDVVTALKFCGLRHMDRRHRLTEYLETRLDDVRHPLPAGLTRHEQALYLQGTFFNTAVVQQSEASAHILMSLARHPHGDLSHIIEETFRLYPLFGIAHRVTSADITVDETTVLPAGSVLCFNYPAFHRAGFERPDEFDPSRWEHLSVKQANHIPYGIAANRPCPAWRLSPIALRAATAELLRRHSFHSTAAHTRSLPNRGPCLVLPRGSRPSPLALAFIRVRDRWEDVGRGLVQLCLGTYMVWDARRERLCERHFAASGHSRPTPASSSSEVTIHSLEPPGP</sequence>
<dbReference type="GO" id="GO:0016705">
    <property type="term" value="F:oxidoreductase activity, acting on paired donors, with incorporation or reduction of molecular oxygen"/>
    <property type="evidence" value="ECO:0007669"/>
    <property type="project" value="InterPro"/>
</dbReference>
<dbReference type="InterPro" id="IPR036396">
    <property type="entry name" value="Cyt_P450_sf"/>
</dbReference>
<dbReference type="GO" id="GO:0005506">
    <property type="term" value="F:iron ion binding"/>
    <property type="evidence" value="ECO:0007669"/>
    <property type="project" value="InterPro"/>
</dbReference>
<keyword evidence="3" id="KW-1185">Reference proteome</keyword>
<dbReference type="Proteomes" id="UP000377595">
    <property type="component" value="Unassembled WGS sequence"/>
</dbReference>
<comment type="caution">
    <text evidence="2">The sequence shown here is derived from an EMBL/GenBank/DDBJ whole genome shotgun (WGS) entry which is preliminary data.</text>
</comment>
<dbReference type="RefSeq" id="WP_155350970.1">
    <property type="nucleotide sequence ID" value="NZ_BAAAHM010000059.1"/>
</dbReference>
<dbReference type="GO" id="GO:0004497">
    <property type="term" value="F:monooxygenase activity"/>
    <property type="evidence" value="ECO:0007669"/>
    <property type="project" value="InterPro"/>
</dbReference>
<dbReference type="PANTHER" id="PTHR24301:SF2">
    <property type="entry name" value="THROMBOXANE-A SYNTHASE"/>
    <property type="match status" value="1"/>
</dbReference>
<dbReference type="PANTHER" id="PTHR24301">
    <property type="entry name" value="THROMBOXANE-A SYNTHASE"/>
    <property type="match status" value="1"/>
</dbReference>
<protein>
    <submittedName>
        <fullName evidence="2">Cytochrome P450</fullName>
    </submittedName>
</protein>
<dbReference type="AlphaFoldDB" id="A0A5M3Y562"/>
<dbReference type="GO" id="GO:0020037">
    <property type="term" value="F:heme binding"/>
    <property type="evidence" value="ECO:0007669"/>
    <property type="project" value="InterPro"/>
</dbReference>
<feature type="region of interest" description="Disordered" evidence="1">
    <location>
        <begin position="419"/>
        <end position="445"/>
    </location>
</feature>
<feature type="compositionally biased region" description="Polar residues" evidence="1">
    <location>
        <begin position="427"/>
        <end position="436"/>
    </location>
</feature>
<organism evidence="2 3">
    <name type="scientific">Acrocarpospora pleiomorpha</name>
    <dbReference type="NCBI Taxonomy" id="90975"/>
    <lineage>
        <taxon>Bacteria</taxon>
        <taxon>Bacillati</taxon>
        <taxon>Actinomycetota</taxon>
        <taxon>Actinomycetes</taxon>
        <taxon>Streptosporangiales</taxon>
        <taxon>Streptosporangiaceae</taxon>
        <taxon>Acrocarpospora</taxon>
    </lineage>
</organism>
<evidence type="ECO:0000313" key="3">
    <source>
        <dbReference type="Proteomes" id="UP000377595"/>
    </source>
</evidence>
<accession>A0A5M3Y562</accession>
<dbReference type="Gene3D" id="1.10.630.10">
    <property type="entry name" value="Cytochrome P450"/>
    <property type="match status" value="1"/>
</dbReference>
<dbReference type="OrthoDB" id="5485575at2"/>
<dbReference type="Pfam" id="PF00067">
    <property type="entry name" value="p450"/>
    <property type="match status" value="1"/>
</dbReference>